<dbReference type="GO" id="GO:0051301">
    <property type="term" value="P:cell division"/>
    <property type="evidence" value="ECO:0007669"/>
    <property type="project" value="UniProtKB-KW"/>
</dbReference>
<keyword evidence="5 8" id="KW-1133">Transmembrane helix</keyword>
<evidence type="ECO:0000256" key="6">
    <source>
        <dbReference type="ARBA" id="ARBA00023136"/>
    </source>
</evidence>
<dbReference type="PROSITE" id="PS51779">
    <property type="entry name" value="POTRA"/>
    <property type="match status" value="1"/>
</dbReference>
<dbReference type="Gene3D" id="3.40.50.10960">
    <property type="match status" value="1"/>
</dbReference>
<dbReference type="RefSeq" id="WP_011392366.1">
    <property type="nucleotide sequence ID" value="NZ_DF238840.1"/>
</dbReference>
<dbReference type="InterPro" id="IPR013685">
    <property type="entry name" value="POTRA_FtsQ_type"/>
</dbReference>
<protein>
    <submittedName>
        <fullName evidence="10">Cell division septal protein</fullName>
    </submittedName>
</protein>
<evidence type="ECO:0000256" key="5">
    <source>
        <dbReference type="ARBA" id="ARBA00022989"/>
    </source>
</evidence>
<keyword evidence="3 10" id="KW-0132">Cell division</keyword>
<organism evidence="10">
    <name type="scientific">Moorella thermoacetica Y72</name>
    <dbReference type="NCBI Taxonomy" id="1325331"/>
    <lineage>
        <taxon>Bacteria</taxon>
        <taxon>Bacillati</taxon>
        <taxon>Bacillota</taxon>
        <taxon>Clostridia</taxon>
        <taxon>Neomoorellales</taxon>
        <taxon>Neomoorellaceae</taxon>
        <taxon>Neomoorella</taxon>
    </lineage>
</organism>
<dbReference type="GO" id="GO:0005886">
    <property type="term" value="C:plasma membrane"/>
    <property type="evidence" value="ECO:0007669"/>
    <property type="project" value="TreeGrafter"/>
</dbReference>
<dbReference type="InterPro" id="IPR034746">
    <property type="entry name" value="POTRA"/>
</dbReference>
<proteinExistence type="predicted"/>
<dbReference type="Gene3D" id="3.10.20.310">
    <property type="entry name" value="membrane protein fhac"/>
    <property type="match status" value="1"/>
</dbReference>
<dbReference type="AlphaFoldDB" id="A0A0S6UCV9"/>
<dbReference type="PANTHER" id="PTHR37820">
    <property type="entry name" value="CELL DIVISION PROTEIN DIVIB"/>
    <property type="match status" value="1"/>
</dbReference>
<evidence type="ECO:0000256" key="2">
    <source>
        <dbReference type="ARBA" id="ARBA00022475"/>
    </source>
</evidence>
<feature type="domain" description="POTRA" evidence="9">
    <location>
        <begin position="40"/>
        <end position="108"/>
    </location>
</feature>
<dbReference type="PANTHER" id="PTHR37820:SF1">
    <property type="entry name" value="CELL DIVISION PROTEIN FTSQ"/>
    <property type="match status" value="1"/>
</dbReference>
<dbReference type="InterPro" id="IPR050487">
    <property type="entry name" value="FtsQ_DivIB"/>
</dbReference>
<feature type="transmembrane region" description="Helical" evidence="8">
    <location>
        <begin position="21"/>
        <end position="42"/>
    </location>
</feature>
<keyword evidence="4 8" id="KW-0812">Transmembrane</keyword>
<dbReference type="Proteomes" id="UP000063718">
    <property type="component" value="Unassembled WGS sequence"/>
</dbReference>
<keyword evidence="7" id="KW-0131">Cell cycle</keyword>
<accession>A0A0S6UCV9</accession>
<dbReference type="GeneID" id="45616879"/>
<sequence>MAVPAHSPRVYRRRRQRVRRALFFFLLVTALFYFIHSGFFSLEKIVITGNEHIAASELETLMGVTMGTNLWQIDTGTLARRLATNPLVASAHVSRRWPHTLLVRIQERVPVALLVDQGSFLLVDATGVVMERVQQIGSLNLPLISGIGQLGKVGPGSRIEDQGLQAALAVLQQVPPTTLNQLQEIIAPSPVNLQLIWAGQIRVKFGDSRDVPAKLERLQEALQGLPGDSVVEYIDVSFAGPPVIKFTQSTSQAQAGKGVKR</sequence>
<evidence type="ECO:0000259" key="9">
    <source>
        <dbReference type="PROSITE" id="PS51779"/>
    </source>
</evidence>
<comment type="subcellular location">
    <subcellularLocation>
        <location evidence="1">Membrane</location>
    </subcellularLocation>
</comment>
<evidence type="ECO:0000256" key="3">
    <source>
        <dbReference type="ARBA" id="ARBA00022618"/>
    </source>
</evidence>
<dbReference type="Pfam" id="PF08478">
    <property type="entry name" value="POTRA_1"/>
    <property type="match status" value="1"/>
</dbReference>
<gene>
    <name evidence="10" type="ORF">MTY_1905</name>
</gene>
<evidence type="ECO:0000256" key="1">
    <source>
        <dbReference type="ARBA" id="ARBA00004370"/>
    </source>
</evidence>
<dbReference type="Pfam" id="PF03799">
    <property type="entry name" value="FtsQ_DivIB_C"/>
    <property type="match status" value="1"/>
</dbReference>
<keyword evidence="6 8" id="KW-0472">Membrane</keyword>
<evidence type="ECO:0000256" key="8">
    <source>
        <dbReference type="SAM" id="Phobius"/>
    </source>
</evidence>
<evidence type="ECO:0000256" key="4">
    <source>
        <dbReference type="ARBA" id="ARBA00022692"/>
    </source>
</evidence>
<dbReference type="InterPro" id="IPR005548">
    <property type="entry name" value="Cell_div_FtsQ/DivIB_C"/>
</dbReference>
<reference evidence="10" key="1">
    <citation type="journal article" date="2014" name="Gene">
        <title>Genome-guided analysis of transformation efficiency and carbon dioxide assimilation by Moorella thermoacetica Y72.</title>
        <authorList>
            <person name="Tsukahara K."/>
            <person name="Kita A."/>
            <person name="Nakashimada Y."/>
            <person name="Hoshino T."/>
            <person name="Murakami K."/>
        </authorList>
    </citation>
    <scope>NUCLEOTIDE SEQUENCE [LARGE SCALE GENOMIC DNA]</scope>
    <source>
        <strain evidence="10">Y72</strain>
    </source>
</reference>
<name>A0A0S6UCV9_NEOTH</name>
<evidence type="ECO:0000313" key="10">
    <source>
        <dbReference type="EMBL" id="GAF26565.1"/>
    </source>
</evidence>
<dbReference type="EMBL" id="DF238840">
    <property type="protein sequence ID" value="GAF26565.1"/>
    <property type="molecule type" value="Genomic_DNA"/>
</dbReference>
<keyword evidence="2" id="KW-1003">Cell membrane</keyword>
<evidence type="ECO:0000256" key="7">
    <source>
        <dbReference type="ARBA" id="ARBA00023306"/>
    </source>
</evidence>